<sequence length="381" mass="42229">MDTQIQSKLNNMSTTMKNDFDVVFQDFVTVRSDLSETNQKINNFSTNVFTSFNESMHQQLTQQGIINNLGVQLNTKLNSVSAQINQINSDTLQVLNSNQQTVLQNLSTIYQYISDFNQSQQLNFNKTKQQLSDIENQSDTIQSNVVAKIEGAKLETTQQHSTITGLLNANQVIVQSSFDALSLKVQQLKENVTTNQNLINQSLTNINSNMQLTTSGINLVQSSSTTRFNNVDQTLATFQTDSITKLNSIIGSCATQSSMSNLFSTTQTQISTAQNSLQTTISTIVNIKNDIIHLIQQAGRSSYKCNQVFPGTSLVNNKCECTYVKSGGYAILYENKCCSEHRGGSSRTPGGNTLCNFNIYCVNGQNFTRSEYYSGSYNCDS</sequence>
<name>A0AA86PTG8_9EUKA</name>
<evidence type="ECO:0000313" key="3">
    <source>
        <dbReference type="Proteomes" id="UP001642409"/>
    </source>
</evidence>
<comment type="caution">
    <text evidence="1">The sequence shown here is derived from an EMBL/GenBank/DDBJ whole genome shotgun (WGS) entry which is preliminary data.</text>
</comment>
<evidence type="ECO:0000313" key="1">
    <source>
        <dbReference type="EMBL" id="CAI9943852.1"/>
    </source>
</evidence>
<accession>A0AA86PTG8</accession>
<protein>
    <submittedName>
        <fullName evidence="2">Hypothetical_protein</fullName>
    </submittedName>
</protein>
<keyword evidence="3" id="KW-1185">Reference proteome</keyword>
<dbReference type="EMBL" id="CAXDID020000509">
    <property type="protein sequence ID" value="CAL6098475.1"/>
    <property type="molecule type" value="Genomic_DNA"/>
</dbReference>
<proteinExistence type="predicted"/>
<reference evidence="1" key="1">
    <citation type="submission" date="2023-06" db="EMBL/GenBank/DDBJ databases">
        <authorList>
            <person name="Kurt Z."/>
        </authorList>
    </citation>
    <scope>NUCLEOTIDE SEQUENCE</scope>
</reference>
<dbReference type="Proteomes" id="UP001642409">
    <property type="component" value="Unassembled WGS sequence"/>
</dbReference>
<organism evidence="1">
    <name type="scientific">Hexamita inflata</name>
    <dbReference type="NCBI Taxonomy" id="28002"/>
    <lineage>
        <taxon>Eukaryota</taxon>
        <taxon>Metamonada</taxon>
        <taxon>Diplomonadida</taxon>
        <taxon>Hexamitidae</taxon>
        <taxon>Hexamitinae</taxon>
        <taxon>Hexamita</taxon>
    </lineage>
</organism>
<dbReference type="EMBL" id="CATOUU010000719">
    <property type="protein sequence ID" value="CAI9943852.1"/>
    <property type="molecule type" value="Genomic_DNA"/>
</dbReference>
<gene>
    <name evidence="1" type="ORF">HINF_LOCUS31497</name>
    <name evidence="2" type="ORF">HINF_LOCUS69625</name>
</gene>
<evidence type="ECO:0000313" key="2">
    <source>
        <dbReference type="EMBL" id="CAL6098475.1"/>
    </source>
</evidence>
<dbReference type="AlphaFoldDB" id="A0AA86PTG8"/>
<reference evidence="2 3" key="2">
    <citation type="submission" date="2024-07" db="EMBL/GenBank/DDBJ databases">
        <authorList>
            <person name="Akdeniz Z."/>
        </authorList>
    </citation>
    <scope>NUCLEOTIDE SEQUENCE [LARGE SCALE GENOMIC DNA]</scope>
</reference>